<dbReference type="EMBL" id="LT882677">
    <property type="protein sequence ID" value="SMY21950.1"/>
    <property type="molecule type" value="Genomic_DNA"/>
</dbReference>
<feature type="compositionally biased region" description="Basic and acidic residues" evidence="1">
    <location>
        <begin position="228"/>
        <end position="237"/>
    </location>
</feature>
<feature type="compositionally biased region" description="Acidic residues" evidence="1">
    <location>
        <begin position="179"/>
        <end position="197"/>
    </location>
</feature>
<evidence type="ECO:0000313" key="2">
    <source>
        <dbReference type="EMBL" id="SMY21950.1"/>
    </source>
</evidence>
<feature type="region of interest" description="Disordered" evidence="1">
    <location>
        <begin position="152"/>
        <end position="237"/>
    </location>
</feature>
<accession>A0A1Y6LF12</accession>
<evidence type="ECO:0000313" key="3">
    <source>
        <dbReference type="Proteomes" id="UP000215453"/>
    </source>
</evidence>
<evidence type="ECO:0000256" key="1">
    <source>
        <dbReference type="SAM" id="MobiDB-lite"/>
    </source>
</evidence>
<proteinExistence type="predicted"/>
<organism evidence="2 3">
    <name type="scientific">Zymoseptoria tritici ST99CH_1A5</name>
    <dbReference type="NCBI Taxonomy" id="1276529"/>
    <lineage>
        <taxon>Eukaryota</taxon>
        <taxon>Fungi</taxon>
        <taxon>Dikarya</taxon>
        <taxon>Ascomycota</taxon>
        <taxon>Pezizomycotina</taxon>
        <taxon>Dothideomycetes</taxon>
        <taxon>Dothideomycetidae</taxon>
        <taxon>Mycosphaerellales</taxon>
        <taxon>Mycosphaerellaceae</taxon>
        <taxon>Zymoseptoria</taxon>
    </lineage>
</organism>
<feature type="compositionally biased region" description="Polar residues" evidence="1">
    <location>
        <begin position="163"/>
        <end position="175"/>
    </location>
</feature>
<dbReference type="Proteomes" id="UP000215453">
    <property type="component" value="Chromosome 2"/>
</dbReference>
<reference evidence="2 3" key="1">
    <citation type="submission" date="2016-10" db="EMBL/GenBank/DDBJ databases">
        <authorList>
            <person name="Varghese N."/>
        </authorList>
    </citation>
    <scope>NUCLEOTIDE SEQUENCE [LARGE SCALE GENOMIC DNA]</scope>
</reference>
<feature type="compositionally biased region" description="Acidic residues" evidence="1">
    <location>
        <begin position="211"/>
        <end position="227"/>
    </location>
</feature>
<gene>
    <name evidence="2" type="ORF">ZT1A5_G3388</name>
</gene>
<name>A0A1Y6LF12_ZYMTR</name>
<dbReference type="AlphaFoldDB" id="A0A1Y6LF12"/>
<sequence length="237" mass="27433">MSYLEPTTGDDRVNELRLWLSGSITRADYFTSTHHSLSDLHEALHEGVKEIDIILDQQLFQLIALARSATYNIELSDDAFFDGRKIDVEELRSMSIIERLGRRHTIRCLKLAQAEIEWQNHEIGRLQVHMNNAAEMITAKLRNKFSYHPLTRRIVDREPKQAQEGSSTDSSQETRAGTEEGEVLEGQDERESAEELEERFAERQDSAMMDTEMEMDIDTEEDEDDNDKEVLDEVKMK</sequence>
<protein>
    <submittedName>
        <fullName evidence="2">Uncharacterized protein</fullName>
    </submittedName>
</protein>